<feature type="transmembrane region" description="Helical" evidence="8">
    <location>
        <begin position="304"/>
        <end position="322"/>
    </location>
</feature>
<comment type="subcellular location">
    <subcellularLocation>
        <location evidence="1">Membrane</location>
        <topology evidence="1">Multi-pass membrane protein</topology>
    </subcellularLocation>
</comment>
<dbReference type="Proteomes" id="UP000491181">
    <property type="component" value="Unassembled WGS sequence"/>
</dbReference>
<evidence type="ECO:0000259" key="10">
    <source>
        <dbReference type="Pfam" id="PF00999"/>
    </source>
</evidence>
<keyword evidence="3" id="KW-0050">Antiport</keyword>
<evidence type="ECO:0000256" key="6">
    <source>
        <dbReference type="ARBA" id="ARBA00023065"/>
    </source>
</evidence>
<evidence type="ECO:0000256" key="8">
    <source>
        <dbReference type="SAM" id="Phobius"/>
    </source>
</evidence>
<evidence type="ECO:0000313" key="12">
    <source>
        <dbReference type="Proteomes" id="UP000491181"/>
    </source>
</evidence>
<feature type="transmembrane region" description="Helical" evidence="8">
    <location>
        <begin position="334"/>
        <end position="355"/>
    </location>
</feature>
<feature type="transmembrane region" description="Helical" evidence="8">
    <location>
        <begin position="217"/>
        <end position="237"/>
    </location>
</feature>
<feature type="domain" description="UspA" evidence="9">
    <location>
        <begin position="448"/>
        <end position="575"/>
    </location>
</feature>
<reference evidence="11 12" key="1">
    <citation type="journal article" date="2020" name="Microbiome">
        <title>Single-cell genomics of uncultured bacteria reveals dietary fiber responders in the mouse gut microbiota.</title>
        <authorList>
            <person name="Chijiiwa R."/>
            <person name="Hosokawa M."/>
            <person name="Kogawa M."/>
            <person name="Nishikawa Y."/>
            <person name="Ide K."/>
            <person name="Sakanashi C."/>
            <person name="Takahashi K."/>
            <person name="Takeyama H."/>
        </authorList>
    </citation>
    <scope>NUCLEOTIDE SEQUENCE [LARGE SCALE GENOMIC DNA]</scope>
    <source>
        <strain evidence="11">IMSAGC_001</strain>
    </source>
</reference>
<dbReference type="InterPro" id="IPR014729">
    <property type="entry name" value="Rossmann-like_a/b/a_fold"/>
</dbReference>
<evidence type="ECO:0000256" key="4">
    <source>
        <dbReference type="ARBA" id="ARBA00022692"/>
    </source>
</evidence>
<dbReference type="Pfam" id="PF00999">
    <property type="entry name" value="Na_H_Exchanger"/>
    <property type="match status" value="1"/>
</dbReference>
<dbReference type="GO" id="GO:0015297">
    <property type="term" value="F:antiporter activity"/>
    <property type="evidence" value="ECO:0007669"/>
    <property type="project" value="UniProtKB-KW"/>
</dbReference>
<keyword evidence="5 8" id="KW-1133">Transmembrane helix</keyword>
<evidence type="ECO:0000256" key="3">
    <source>
        <dbReference type="ARBA" id="ARBA00022449"/>
    </source>
</evidence>
<dbReference type="PANTHER" id="PTHR43562:SF4">
    <property type="entry name" value="NA(+)_H(+) ANTIPORTER NHAS5"/>
    <property type="match status" value="1"/>
</dbReference>
<organism evidence="11 12">
    <name type="scientific">Bacteroides acidifaciens</name>
    <dbReference type="NCBI Taxonomy" id="85831"/>
    <lineage>
        <taxon>Bacteria</taxon>
        <taxon>Pseudomonadati</taxon>
        <taxon>Bacteroidota</taxon>
        <taxon>Bacteroidia</taxon>
        <taxon>Bacteroidales</taxon>
        <taxon>Bacteroidaceae</taxon>
        <taxon>Bacteroides</taxon>
    </lineage>
</organism>
<keyword evidence="7 8" id="KW-0472">Membrane</keyword>
<dbReference type="InterPro" id="IPR006016">
    <property type="entry name" value="UspA"/>
</dbReference>
<evidence type="ECO:0000256" key="1">
    <source>
        <dbReference type="ARBA" id="ARBA00004141"/>
    </source>
</evidence>
<evidence type="ECO:0000256" key="7">
    <source>
        <dbReference type="ARBA" id="ARBA00023136"/>
    </source>
</evidence>
<evidence type="ECO:0000259" key="9">
    <source>
        <dbReference type="Pfam" id="PF00582"/>
    </source>
</evidence>
<feature type="transmembrane region" description="Helical" evidence="8">
    <location>
        <begin position="127"/>
        <end position="144"/>
    </location>
</feature>
<dbReference type="Gene3D" id="1.20.1530.20">
    <property type="match status" value="1"/>
</dbReference>
<feature type="transmembrane region" description="Helical" evidence="8">
    <location>
        <begin position="186"/>
        <end position="211"/>
    </location>
</feature>
<keyword evidence="2" id="KW-0813">Transport</keyword>
<feature type="transmembrane region" description="Helical" evidence="8">
    <location>
        <begin position="96"/>
        <end position="115"/>
    </location>
</feature>
<feature type="domain" description="Cation/H+ exchanger transmembrane" evidence="10">
    <location>
        <begin position="55"/>
        <end position="423"/>
    </location>
</feature>
<dbReference type="AlphaFoldDB" id="A0A7J0A0H1"/>
<keyword evidence="4 8" id="KW-0812">Transmembrane</keyword>
<dbReference type="SUPFAM" id="SSF52402">
    <property type="entry name" value="Adenine nucleotide alpha hydrolases-like"/>
    <property type="match status" value="1"/>
</dbReference>
<feature type="transmembrane region" description="Helical" evidence="8">
    <location>
        <begin position="249"/>
        <end position="266"/>
    </location>
</feature>
<keyword evidence="6" id="KW-0406">Ion transport</keyword>
<dbReference type="Pfam" id="PF00582">
    <property type="entry name" value="Usp"/>
    <property type="match status" value="1"/>
</dbReference>
<accession>A0A7J0A0H1</accession>
<feature type="transmembrane region" description="Helical" evidence="8">
    <location>
        <begin position="72"/>
        <end position="90"/>
    </location>
</feature>
<dbReference type="InterPro" id="IPR038770">
    <property type="entry name" value="Na+/solute_symporter_sf"/>
</dbReference>
<feature type="transmembrane region" description="Helical" evidence="8">
    <location>
        <begin position="367"/>
        <end position="391"/>
    </location>
</feature>
<dbReference type="EMBL" id="BLLS01000016">
    <property type="protein sequence ID" value="GFH85662.1"/>
    <property type="molecule type" value="Genomic_DNA"/>
</dbReference>
<sequence>MIVAYINTVWTFIVILQTFLFLCIEFLKPQFMNLFDFNLTLPITDPTWVFFLVLIIILFAPMILGRLHIPHIIGMILAGVLIGEHGFYVLDRDSSFELFGKVGLYYIMFLAGLEMDMEDFKKNRTKSIVFGWLTFLVPMGLGIWSSMSMLGYGFLTAVLLASMYASHTLIAYPIISRYGLSRLRSVNITIGGTAVTVTLALIILAVIGGMFKGNVDGWFWGFLVAKVAFLGFLIVFFFPRIGRWFFRKYDDSVMQFVFVLAMVFLGGGLMEFVGMEGILGAFLAGLVLNRLVPHVSPLMNRLEFVGNALFIPYFLIGVGMIIDVRSLFAGGEALKVAVVMTVVATFSKWLAAWVTQKIYGMHSNERSMIFGLSNAQAAATLAAVLIGHEIIMENGERLLNDDVLNGTVVMILFTCVISSLVTERAARRFALDETTQSEEEGTRKSNEQILIPVANPDTIEDLINLALVIKDAKQKNALIALNVINDNNSSEKKELQGKRNLEKAAMIAAAADVPVTMVSRYDLNIASGIIHTIKEYEATDVVIGLHRKANIVDSFFGHLAESLLKGTHREVMIAKFLMPVNTLRRINIAVPPKAEYETGFAKWVEHFCQMGSILGCRVHFFANERTLMRLQQLVKKKYAGTPTEFSMMEEWEDLLLLTGQVNYDHLLVVISARSGSISYDSSFDRLPAQLGKYFSNNSLIILYPDQFGEPQEIVSFSDPRGHNESQHYEKVGKWFYKWLKKN</sequence>
<dbReference type="GO" id="GO:1902600">
    <property type="term" value="P:proton transmembrane transport"/>
    <property type="evidence" value="ECO:0007669"/>
    <property type="project" value="InterPro"/>
</dbReference>
<comment type="caution">
    <text evidence="11">The sequence shown here is derived from an EMBL/GenBank/DDBJ whole genome shotgun (WGS) entry which is preliminary data.</text>
</comment>
<evidence type="ECO:0000313" key="11">
    <source>
        <dbReference type="EMBL" id="GFH85662.1"/>
    </source>
</evidence>
<feature type="transmembrane region" description="Helical" evidence="8">
    <location>
        <begin position="47"/>
        <end position="65"/>
    </location>
</feature>
<proteinExistence type="predicted"/>
<protein>
    <submittedName>
        <fullName evidence="11">Na(+)/H(+)-K(+) antiporter GerN</fullName>
    </submittedName>
</protein>
<gene>
    <name evidence="11" type="primary">gerN_1</name>
    <name evidence="11" type="ORF">IMSAGC001_01066</name>
</gene>
<dbReference type="PANTHER" id="PTHR43562">
    <property type="entry name" value="NAPA-TYPE SODIUM/HYDROGEN ANTIPORTER"/>
    <property type="match status" value="1"/>
</dbReference>
<dbReference type="InterPro" id="IPR006153">
    <property type="entry name" value="Cation/H_exchanger_TM"/>
</dbReference>
<dbReference type="GO" id="GO:0016020">
    <property type="term" value="C:membrane"/>
    <property type="evidence" value="ECO:0007669"/>
    <property type="project" value="UniProtKB-SubCell"/>
</dbReference>
<feature type="transmembrane region" description="Helical" evidence="8">
    <location>
        <begin position="150"/>
        <end position="174"/>
    </location>
</feature>
<dbReference type="Gene3D" id="3.40.50.620">
    <property type="entry name" value="HUPs"/>
    <property type="match status" value="1"/>
</dbReference>
<name>A0A7J0A0H1_9BACE</name>
<evidence type="ECO:0000256" key="5">
    <source>
        <dbReference type="ARBA" id="ARBA00022989"/>
    </source>
</evidence>
<feature type="transmembrane region" description="Helical" evidence="8">
    <location>
        <begin position="7"/>
        <end position="27"/>
    </location>
</feature>
<feature type="transmembrane region" description="Helical" evidence="8">
    <location>
        <begin position="403"/>
        <end position="421"/>
    </location>
</feature>
<evidence type="ECO:0000256" key="2">
    <source>
        <dbReference type="ARBA" id="ARBA00022448"/>
    </source>
</evidence>